<proteinExistence type="predicted"/>
<organism evidence="3 4">
    <name type="scientific">Paramuricea clavata</name>
    <name type="common">Red gorgonian</name>
    <name type="synonym">Violescent sea-whip</name>
    <dbReference type="NCBI Taxonomy" id="317549"/>
    <lineage>
        <taxon>Eukaryota</taxon>
        <taxon>Metazoa</taxon>
        <taxon>Cnidaria</taxon>
        <taxon>Anthozoa</taxon>
        <taxon>Octocorallia</taxon>
        <taxon>Malacalcyonacea</taxon>
        <taxon>Plexauridae</taxon>
        <taxon>Paramuricea</taxon>
    </lineage>
</organism>
<name>A0A6S7I4Q8_PARCT</name>
<evidence type="ECO:0000313" key="3">
    <source>
        <dbReference type="EMBL" id="CAB4013735.1"/>
    </source>
</evidence>
<feature type="non-terminal residue" evidence="3">
    <location>
        <position position="1"/>
    </location>
</feature>
<feature type="compositionally biased region" description="Basic and acidic residues" evidence="1">
    <location>
        <begin position="114"/>
        <end position="136"/>
    </location>
</feature>
<feature type="region of interest" description="Disordered" evidence="1">
    <location>
        <begin position="316"/>
        <end position="356"/>
    </location>
</feature>
<gene>
    <name evidence="3" type="ORF">PACLA_8A063156</name>
</gene>
<comment type="caution">
    <text evidence="3">The sequence shown here is derived from an EMBL/GenBank/DDBJ whole genome shotgun (WGS) entry which is preliminary data.</text>
</comment>
<sequence length="356" mass="40889">SLPNSNLEPSGKRLANVCKKIERDEKVNNNYNETIEKQLESGIIEGVPVKPNGKQVYHIPHKHVVREEANKAKDSAEIPENFRNFGLVGDSSENPWFSNDGKEREDMNEETEEHENTPERLRELKPVTAEETKEGQGDEDANASDNSDQDEMFELMEESGAQESGKNRKKRRKKKNIEERKREENEVENLEENGIKTKGKVKSNVVSQGNTKETSNVEKTSERKKKKRKITDESRMKEKLEKSKKAKLMKSGTDEDNMQTGDLDEKNRGRWMKGKVVKYVKGKDGVIRGVIVLHKGNYLERPVQLVCPLEIRSVVKEDQGRHNESTEDNDDKLKERPERKAAKIAKVNIREQLKDD</sequence>
<feature type="compositionally biased region" description="Basic and acidic residues" evidence="1">
    <location>
        <begin position="230"/>
        <end position="243"/>
    </location>
</feature>
<evidence type="ECO:0000256" key="1">
    <source>
        <dbReference type="SAM" id="MobiDB-lite"/>
    </source>
</evidence>
<feature type="compositionally biased region" description="Polar residues" evidence="1">
    <location>
        <begin position="204"/>
        <end position="214"/>
    </location>
</feature>
<dbReference type="AlphaFoldDB" id="A0A6S7I4Q8"/>
<dbReference type="Pfam" id="PF18701">
    <property type="entry name" value="DUF5641"/>
    <property type="match status" value="1"/>
</dbReference>
<evidence type="ECO:0000259" key="2">
    <source>
        <dbReference type="Pfam" id="PF18701"/>
    </source>
</evidence>
<keyword evidence="4" id="KW-1185">Reference proteome</keyword>
<reference evidence="3" key="1">
    <citation type="submission" date="2020-04" db="EMBL/GenBank/DDBJ databases">
        <authorList>
            <person name="Alioto T."/>
            <person name="Alioto T."/>
            <person name="Gomez Garrido J."/>
        </authorList>
    </citation>
    <scope>NUCLEOTIDE SEQUENCE</scope>
    <source>
        <strain evidence="3">A484AB</strain>
    </source>
</reference>
<feature type="domain" description="DUF5641" evidence="2">
    <location>
        <begin position="262"/>
        <end position="309"/>
    </location>
</feature>
<dbReference type="Proteomes" id="UP001152795">
    <property type="component" value="Unassembled WGS sequence"/>
</dbReference>
<feature type="compositionally biased region" description="Basic and acidic residues" evidence="1">
    <location>
        <begin position="316"/>
        <end position="341"/>
    </location>
</feature>
<feature type="region of interest" description="Disordered" evidence="1">
    <location>
        <begin position="83"/>
        <end position="267"/>
    </location>
</feature>
<protein>
    <recommendedName>
        <fullName evidence="2">DUF5641 domain-containing protein</fullName>
    </recommendedName>
</protein>
<dbReference type="InterPro" id="IPR040676">
    <property type="entry name" value="DUF5641"/>
</dbReference>
<dbReference type="EMBL" id="CACRXK020007999">
    <property type="protein sequence ID" value="CAB4013735.1"/>
    <property type="molecule type" value="Genomic_DNA"/>
</dbReference>
<evidence type="ECO:0000313" key="4">
    <source>
        <dbReference type="Proteomes" id="UP001152795"/>
    </source>
</evidence>
<accession>A0A6S7I4Q8</accession>
<feature type="compositionally biased region" description="Acidic residues" evidence="1">
    <location>
        <begin position="137"/>
        <end position="157"/>
    </location>
</feature>